<dbReference type="EMBL" id="CP058529">
    <property type="protein sequence ID" value="QLG28522.1"/>
    <property type="molecule type" value="Genomic_DNA"/>
</dbReference>
<dbReference type="PANTHER" id="PTHR31157">
    <property type="entry name" value="SCP DOMAIN-CONTAINING PROTEIN"/>
    <property type="match status" value="1"/>
</dbReference>
<dbReference type="OrthoDB" id="26567at2157"/>
<dbReference type="Pfam" id="PF00188">
    <property type="entry name" value="CAP"/>
    <property type="match status" value="1"/>
</dbReference>
<accession>A0A7D5KNJ1</accession>
<dbReference type="RefSeq" id="WP_179170096.1">
    <property type="nucleotide sequence ID" value="NZ_CP058529.1"/>
</dbReference>
<dbReference type="SUPFAM" id="SSF55797">
    <property type="entry name" value="PR-1-like"/>
    <property type="match status" value="1"/>
</dbReference>
<gene>
    <name evidence="3" type="ORF">HUG10_13595</name>
</gene>
<dbReference type="InterPro" id="IPR014044">
    <property type="entry name" value="CAP_dom"/>
</dbReference>
<name>A0A7D5KNJ1_9EURY</name>
<evidence type="ECO:0000256" key="1">
    <source>
        <dbReference type="SAM" id="MobiDB-lite"/>
    </source>
</evidence>
<dbReference type="CDD" id="cd05379">
    <property type="entry name" value="CAP_bacterial"/>
    <property type="match status" value="1"/>
</dbReference>
<dbReference type="Gene3D" id="3.40.33.10">
    <property type="entry name" value="CAP"/>
    <property type="match status" value="1"/>
</dbReference>
<dbReference type="KEGG" id="halg:HUG10_13595"/>
<keyword evidence="4" id="KW-1185">Reference proteome</keyword>
<organism evidence="3 4">
    <name type="scientific">Halorarum halophilum</name>
    <dbReference type="NCBI Taxonomy" id="2743090"/>
    <lineage>
        <taxon>Archaea</taxon>
        <taxon>Methanobacteriati</taxon>
        <taxon>Methanobacteriota</taxon>
        <taxon>Stenosarchaea group</taxon>
        <taxon>Halobacteria</taxon>
        <taxon>Halobacteriales</taxon>
        <taxon>Haloferacaceae</taxon>
        <taxon>Halorarum</taxon>
    </lineage>
</organism>
<dbReference type="PANTHER" id="PTHR31157:SF1">
    <property type="entry name" value="SCP DOMAIN-CONTAINING PROTEIN"/>
    <property type="match status" value="1"/>
</dbReference>
<proteinExistence type="predicted"/>
<dbReference type="AlphaFoldDB" id="A0A7D5KNJ1"/>
<feature type="region of interest" description="Disordered" evidence="1">
    <location>
        <begin position="46"/>
        <end position="88"/>
    </location>
</feature>
<evidence type="ECO:0000313" key="3">
    <source>
        <dbReference type="EMBL" id="QLG28522.1"/>
    </source>
</evidence>
<evidence type="ECO:0000313" key="4">
    <source>
        <dbReference type="Proteomes" id="UP000509750"/>
    </source>
</evidence>
<protein>
    <submittedName>
        <fullName evidence="3">CAP domain-containing protein</fullName>
    </submittedName>
</protein>
<feature type="domain" description="SCP" evidence="2">
    <location>
        <begin position="99"/>
        <end position="240"/>
    </location>
</feature>
<dbReference type="GeneID" id="56029886"/>
<sequence>MPSRRAFLGLAGTAGTAALLTRTRYVSVDTDEPSVSVVLPREVPAVDEVVETGGRPGEAEPADSPPGEATDRPSTSESRERPTYDDGWDYEATRRAVHDLVNGHREDEGLDALAWNDDLHAVARDYAIRMAEEGFFSHTDPSGNDFQSRYRAAGVSCRVRTDEGYLTGGENLAQTWWRRRVDTGDDVVVHETPEGLAEGIVTGWMNSPGHRENLLRPPWNTEAIGIARAEDDRVLAVQNFC</sequence>
<reference evidence="3 4" key="1">
    <citation type="submission" date="2020-07" db="EMBL/GenBank/DDBJ databases">
        <title>Gai3-2, isolated from salt lake.</title>
        <authorList>
            <person name="Cui H."/>
            <person name="Shi X."/>
        </authorList>
    </citation>
    <scope>NUCLEOTIDE SEQUENCE [LARGE SCALE GENOMIC DNA]</scope>
    <source>
        <strain evidence="3 4">Gai3-2</strain>
    </source>
</reference>
<dbReference type="Proteomes" id="UP000509750">
    <property type="component" value="Chromosome"/>
</dbReference>
<evidence type="ECO:0000259" key="2">
    <source>
        <dbReference type="Pfam" id="PF00188"/>
    </source>
</evidence>
<dbReference type="InterPro" id="IPR035940">
    <property type="entry name" value="CAP_sf"/>
</dbReference>